<dbReference type="EMBL" id="MFIF01000005">
    <property type="protein sequence ID" value="OGF87528.1"/>
    <property type="molecule type" value="Genomic_DNA"/>
</dbReference>
<gene>
    <name evidence="1" type="ORF">A3B19_03025</name>
</gene>
<organism evidence="1 2">
    <name type="scientific">Candidatus Giovannonibacteria bacterium RIFCSPLOWO2_01_FULL_46_32</name>
    <dbReference type="NCBI Taxonomy" id="1798353"/>
    <lineage>
        <taxon>Bacteria</taxon>
        <taxon>Candidatus Giovannoniibacteriota</taxon>
    </lineage>
</organism>
<dbReference type="AlphaFoldDB" id="A0A1F5XHZ3"/>
<reference evidence="1 2" key="1">
    <citation type="journal article" date="2016" name="Nat. Commun.">
        <title>Thousands of microbial genomes shed light on interconnected biogeochemical processes in an aquifer system.</title>
        <authorList>
            <person name="Anantharaman K."/>
            <person name="Brown C.T."/>
            <person name="Hug L.A."/>
            <person name="Sharon I."/>
            <person name="Castelle C.J."/>
            <person name="Probst A.J."/>
            <person name="Thomas B.C."/>
            <person name="Singh A."/>
            <person name="Wilkins M.J."/>
            <person name="Karaoz U."/>
            <person name="Brodie E.L."/>
            <person name="Williams K.H."/>
            <person name="Hubbard S.S."/>
            <person name="Banfield J.F."/>
        </authorList>
    </citation>
    <scope>NUCLEOTIDE SEQUENCE [LARGE SCALE GENOMIC DNA]</scope>
</reference>
<evidence type="ECO:0008006" key="3">
    <source>
        <dbReference type="Google" id="ProtNLM"/>
    </source>
</evidence>
<dbReference type="Proteomes" id="UP000177346">
    <property type="component" value="Unassembled WGS sequence"/>
</dbReference>
<name>A0A1F5XHZ3_9BACT</name>
<comment type="caution">
    <text evidence="1">The sequence shown here is derived from an EMBL/GenBank/DDBJ whole genome shotgun (WGS) entry which is preliminary data.</text>
</comment>
<evidence type="ECO:0000313" key="2">
    <source>
        <dbReference type="Proteomes" id="UP000177346"/>
    </source>
</evidence>
<sequence>MSKSKPKISYDKESQVMSIELGKTKSVDSDISGNVVIDYDENGKIARINFYEFNFDNFRAGLKAIKEFTKKSDIAFSVK</sequence>
<proteinExistence type="predicted"/>
<accession>A0A1F5XHZ3</accession>
<dbReference type="Pfam" id="PF10049">
    <property type="entry name" value="DUF2283"/>
    <property type="match status" value="1"/>
</dbReference>
<protein>
    <recommendedName>
        <fullName evidence="3">DUF2283 domain-containing protein</fullName>
    </recommendedName>
</protein>
<evidence type="ECO:0000313" key="1">
    <source>
        <dbReference type="EMBL" id="OGF87528.1"/>
    </source>
</evidence>
<dbReference type="InterPro" id="IPR019270">
    <property type="entry name" value="DUF2283"/>
</dbReference>